<dbReference type="Pfam" id="PF00264">
    <property type="entry name" value="Tyrosinase"/>
    <property type="match status" value="1"/>
</dbReference>
<dbReference type="PROSITE" id="PS00498">
    <property type="entry name" value="TYROSINASE_2"/>
    <property type="match status" value="1"/>
</dbReference>
<sequence length="647" mass="73022">MRVVLSSQTLIIFLCIVTVNGQSAENATESVAHSVPNGKEKPNYAICGRFAANKQRACRMMVHNLFETRKAEREGKIAKADDLLPPSIEISLPSSVPSSKAAKLLDEKPPPKVQAEKLACLNLTCFCSYVDGISSSPAHCTINGKSYGKAMRMEYRMLSDEQRDQFHSALLKLKHLYNGCSEYDRLAFLHSAIDKMPSAHGGPTFPLWHREYLKRMEFGLRSIDPSVSLPYWDSSLDQGLPNPVLADSIIWTDKFMGSKNDSDYVIDGFLANWITPDSKPVKRRLAPRNGKYGALLTVHEVDTMINKAEMDEIFAFTIDRNHDGTCQLLKEFNNSEVLEINHNNVHLWMGGHMQNFVTAPYDPIFFLHHAFIDYIWEQWRLRTQHSFSERETAFPPHHQIKACSGGVSYFLDTPMVPFIDPPIKNRVGLSNAYTSYLYYYKLRPTCSFTRGCGSPYLFCDTINGKRPNCYSKIKLGGNCSKFSGNGEESCYDSACVDGICQRSYKVKVPPTVHISSELLGLPRERVCYDNHECCAYWASANQTCKTAPQFMNVWCAGTCRFDGCRSLTASKRTTVPKDLHLQCKRWASFPQCLLGTNATISECQRNPHWMARNCAKACAKKADKRRTLVDKCSQIMPKDSEIPSLDD</sequence>
<feature type="chain" id="PRO_5044872895" description="ShKT domain-containing protein" evidence="4">
    <location>
        <begin position="22"/>
        <end position="647"/>
    </location>
</feature>
<dbReference type="PANTHER" id="PTHR11474">
    <property type="entry name" value="TYROSINASE FAMILY MEMBER"/>
    <property type="match status" value="1"/>
</dbReference>
<dbReference type="Pfam" id="PF01549">
    <property type="entry name" value="ShK"/>
    <property type="match status" value="2"/>
</dbReference>
<dbReference type="PROSITE" id="PS00497">
    <property type="entry name" value="TYROSINASE_1"/>
    <property type="match status" value="1"/>
</dbReference>
<feature type="domain" description="ShKT" evidence="5">
    <location>
        <begin position="527"/>
        <end position="564"/>
    </location>
</feature>
<keyword evidence="7" id="KW-1185">Reference proteome</keyword>
<keyword evidence="4" id="KW-0732">Signal</keyword>
<proteinExistence type="predicted"/>
<evidence type="ECO:0000313" key="6">
    <source>
        <dbReference type="EMBL" id="KAL3076520.1"/>
    </source>
</evidence>
<dbReference type="Gene3D" id="1.10.1280.10">
    <property type="entry name" value="Di-copper center containing domain from catechol oxidase"/>
    <property type="match status" value="1"/>
</dbReference>
<dbReference type="InterPro" id="IPR008922">
    <property type="entry name" value="Di-copper_centre_dom_sf"/>
</dbReference>
<organism evidence="6 7">
    <name type="scientific">Heterodera trifolii</name>
    <dbReference type="NCBI Taxonomy" id="157864"/>
    <lineage>
        <taxon>Eukaryota</taxon>
        <taxon>Metazoa</taxon>
        <taxon>Ecdysozoa</taxon>
        <taxon>Nematoda</taxon>
        <taxon>Chromadorea</taxon>
        <taxon>Rhabditida</taxon>
        <taxon>Tylenchina</taxon>
        <taxon>Tylenchomorpha</taxon>
        <taxon>Tylenchoidea</taxon>
        <taxon>Heteroderidae</taxon>
        <taxon>Heteroderinae</taxon>
        <taxon>Heterodera</taxon>
    </lineage>
</organism>
<dbReference type="AlphaFoldDB" id="A0ABD2IFA8"/>
<dbReference type="InterPro" id="IPR002227">
    <property type="entry name" value="Tyrosinase_Cu-bd"/>
</dbReference>
<evidence type="ECO:0000259" key="5">
    <source>
        <dbReference type="PROSITE" id="PS51670"/>
    </source>
</evidence>
<evidence type="ECO:0000256" key="4">
    <source>
        <dbReference type="SAM" id="SignalP"/>
    </source>
</evidence>
<evidence type="ECO:0000313" key="7">
    <source>
        <dbReference type="Proteomes" id="UP001620626"/>
    </source>
</evidence>
<evidence type="ECO:0000256" key="2">
    <source>
        <dbReference type="ARBA" id="ARBA00023008"/>
    </source>
</evidence>
<dbReference type="EMBL" id="JBICBT010001252">
    <property type="protein sequence ID" value="KAL3076520.1"/>
    <property type="molecule type" value="Genomic_DNA"/>
</dbReference>
<dbReference type="SUPFAM" id="SSF48056">
    <property type="entry name" value="Di-copper centre-containing domain"/>
    <property type="match status" value="1"/>
</dbReference>
<reference evidence="6 7" key="1">
    <citation type="submission" date="2024-10" db="EMBL/GenBank/DDBJ databases">
        <authorList>
            <person name="Kim D."/>
        </authorList>
    </citation>
    <scope>NUCLEOTIDE SEQUENCE [LARGE SCALE GENOMIC DNA]</scope>
    <source>
        <strain evidence="6">BH-2024</strain>
    </source>
</reference>
<gene>
    <name evidence="6" type="ORF">niasHT_030915</name>
</gene>
<keyword evidence="1" id="KW-0479">Metal-binding</keyword>
<dbReference type="InterPro" id="IPR003582">
    <property type="entry name" value="ShKT_dom"/>
</dbReference>
<keyword evidence="2" id="KW-0186">Copper</keyword>
<dbReference type="Proteomes" id="UP001620626">
    <property type="component" value="Unassembled WGS sequence"/>
</dbReference>
<comment type="caution">
    <text evidence="3">Lacks conserved residue(s) required for the propagation of feature annotation.</text>
</comment>
<feature type="signal peptide" evidence="4">
    <location>
        <begin position="1"/>
        <end position="21"/>
    </location>
</feature>
<comment type="caution">
    <text evidence="6">The sequence shown here is derived from an EMBL/GenBank/DDBJ whole genome shotgun (WGS) entry which is preliminary data.</text>
</comment>
<dbReference type="PANTHER" id="PTHR11474:SF126">
    <property type="entry name" value="TYROSINASE-LIKE PROTEIN TYR-1-RELATED"/>
    <property type="match status" value="1"/>
</dbReference>
<evidence type="ECO:0000256" key="1">
    <source>
        <dbReference type="ARBA" id="ARBA00022723"/>
    </source>
</evidence>
<dbReference type="PROSITE" id="PS51670">
    <property type="entry name" value="SHKT"/>
    <property type="match status" value="1"/>
</dbReference>
<dbReference type="PRINTS" id="PR00092">
    <property type="entry name" value="TYROSINASE"/>
</dbReference>
<name>A0ABD2IFA8_9BILA</name>
<evidence type="ECO:0000256" key="3">
    <source>
        <dbReference type="PROSITE-ProRule" id="PRU01005"/>
    </source>
</evidence>
<dbReference type="GO" id="GO:0046872">
    <property type="term" value="F:metal ion binding"/>
    <property type="evidence" value="ECO:0007669"/>
    <property type="project" value="UniProtKB-KW"/>
</dbReference>
<protein>
    <recommendedName>
        <fullName evidence="5">ShKT domain-containing protein</fullName>
    </recommendedName>
</protein>
<accession>A0ABD2IFA8</accession>
<dbReference type="InterPro" id="IPR050316">
    <property type="entry name" value="Tyrosinase/Hemocyanin"/>
</dbReference>